<dbReference type="GO" id="GO:0003723">
    <property type="term" value="F:RNA binding"/>
    <property type="evidence" value="ECO:0007669"/>
    <property type="project" value="UniProtKB-UniRule"/>
</dbReference>
<keyword evidence="8" id="KW-1185">Reference proteome</keyword>
<dbReference type="InterPro" id="IPR011545">
    <property type="entry name" value="DEAD/DEAH_box_helicase_dom"/>
</dbReference>
<comment type="catalytic activity">
    <reaction evidence="4">
        <text>ATP + H2O = ADP + phosphate + H(+)</text>
        <dbReference type="Rhea" id="RHEA:13065"/>
        <dbReference type="ChEBI" id="CHEBI:15377"/>
        <dbReference type="ChEBI" id="CHEBI:15378"/>
        <dbReference type="ChEBI" id="CHEBI:30616"/>
        <dbReference type="ChEBI" id="CHEBI:43474"/>
        <dbReference type="ChEBI" id="CHEBI:456216"/>
        <dbReference type="EC" id="3.6.4.13"/>
    </reaction>
</comment>
<dbReference type="EMBL" id="CAACVS010000532">
    <property type="protein sequence ID" value="VEU43309.1"/>
    <property type="molecule type" value="Genomic_DNA"/>
</dbReference>
<keyword evidence="4" id="KW-0694">RNA-binding</keyword>
<feature type="compositionally biased region" description="Acidic residues" evidence="5">
    <location>
        <begin position="45"/>
        <end position="56"/>
    </location>
</feature>
<name>A0A448ZMP9_9STRA</name>
<feature type="compositionally biased region" description="Acidic residues" evidence="5">
    <location>
        <begin position="114"/>
        <end position="139"/>
    </location>
</feature>
<sequence length="396" mass="44206">MQHQPWASGKSIDDLEATMSSRWGTLDDSSTSMAGGIPEGFEIFSGDEDDFETMDDYDVHYDDSSPPKKGNKNKNNMSGSDRWRKPVLDPWDEEEASSKKQRNNKFFGEREYYDQDDEGYEILGEMEDDDGDEFLEIDESISSPYLPRVDHLIAPKPAGGRGSNRNSNKNDGGGGYFFNPDVVNSRKKEDAPLFRKERKRDVSEPNSVAPESEEDIRTNKARKRRQSAKPLLNKNGQQRLLTIEEAFNQFQESVDEGMMEIIETAEVPILAKHANAKSWDDVGITSTTMLENLRYDMNCPNPLAVQEKTTPAILTGSDVLVGTYTGSGKTLSFLVPLVQRLLWSIDEDSDGNIINDPGLAVLIVVPGRELASQIVSVARDLLQDTGLSALRDALRN</sequence>
<comment type="domain">
    <text evidence="4">The Q motif is unique to and characteristic of the DEAD box family of RNA helicases and controls ATP binding and hydrolysis.</text>
</comment>
<feature type="region of interest" description="Disordered" evidence="5">
    <location>
        <begin position="19"/>
        <end position="233"/>
    </location>
</feature>
<evidence type="ECO:0000313" key="8">
    <source>
        <dbReference type="Proteomes" id="UP000291116"/>
    </source>
</evidence>
<reference evidence="7 8" key="1">
    <citation type="submission" date="2019-01" db="EMBL/GenBank/DDBJ databases">
        <authorList>
            <person name="Ferrante I. M."/>
        </authorList>
    </citation>
    <scope>NUCLEOTIDE SEQUENCE [LARGE SCALE GENOMIC DNA]</scope>
    <source>
        <strain evidence="7 8">B856</strain>
    </source>
</reference>
<dbReference type="GO" id="GO:0016787">
    <property type="term" value="F:hydrolase activity"/>
    <property type="evidence" value="ECO:0007669"/>
    <property type="project" value="UniProtKB-KW"/>
</dbReference>
<dbReference type="EC" id="3.6.4.13" evidence="4"/>
<dbReference type="GO" id="GO:0005524">
    <property type="term" value="F:ATP binding"/>
    <property type="evidence" value="ECO:0007669"/>
    <property type="project" value="UniProtKB-UniRule"/>
</dbReference>
<evidence type="ECO:0000259" key="6">
    <source>
        <dbReference type="PROSITE" id="PS51192"/>
    </source>
</evidence>
<keyword evidence="3 4" id="KW-0067">ATP-binding</keyword>
<dbReference type="InterPro" id="IPR027417">
    <property type="entry name" value="P-loop_NTPase"/>
</dbReference>
<evidence type="ECO:0000256" key="5">
    <source>
        <dbReference type="SAM" id="MobiDB-lite"/>
    </source>
</evidence>
<dbReference type="InterPro" id="IPR014001">
    <property type="entry name" value="Helicase_ATP-bd"/>
</dbReference>
<dbReference type="SUPFAM" id="SSF52540">
    <property type="entry name" value="P-loop containing nucleoside triphosphate hydrolases"/>
    <property type="match status" value="1"/>
</dbReference>
<evidence type="ECO:0000313" key="7">
    <source>
        <dbReference type="EMBL" id="VEU43309.1"/>
    </source>
</evidence>
<feature type="domain" description="Helicase ATP-binding" evidence="6">
    <location>
        <begin position="310"/>
        <end position="396"/>
    </location>
</feature>
<organism evidence="7 8">
    <name type="scientific">Pseudo-nitzschia multistriata</name>
    <dbReference type="NCBI Taxonomy" id="183589"/>
    <lineage>
        <taxon>Eukaryota</taxon>
        <taxon>Sar</taxon>
        <taxon>Stramenopiles</taxon>
        <taxon>Ochrophyta</taxon>
        <taxon>Bacillariophyta</taxon>
        <taxon>Bacillariophyceae</taxon>
        <taxon>Bacillariophycidae</taxon>
        <taxon>Bacillariales</taxon>
        <taxon>Bacillariaceae</taxon>
        <taxon>Pseudo-nitzschia</taxon>
    </lineage>
</organism>
<proteinExistence type="inferred from homology"/>
<keyword evidence="2 4" id="KW-0378">Hydrolase</keyword>
<evidence type="ECO:0000256" key="2">
    <source>
        <dbReference type="ARBA" id="ARBA00022801"/>
    </source>
</evidence>
<evidence type="ECO:0000256" key="3">
    <source>
        <dbReference type="ARBA" id="ARBA00022840"/>
    </source>
</evidence>
<dbReference type="Pfam" id="PF00270">
    <property type="entry name" value="DEAD"/>
    <property type="match status" value="1"/>
</dbReference>
<dbReference type="OrthoDB" id="10256233at2759"/>
<dbReference type="GO" id="GO:0003724">
    <property type="term" value="F:RNA helicase activity"/>
    <property type="evidence" value="ECO:0007669"/>
    <property type="project" value="UniProtKB-EC"/>
</dbReference>
<gene>
    <name evidence="7" type="ORF">PSNMU_V1.4_AUG-EV-PASAV3_0102200</name>
</gene>
<comment type="similarity">
    <text evidence="4">Belongs to the DEAD box helicase family.</text>
</comment>
<comment type="function">
    <text evidence="4">RNA helicase.</text>
</comment>
<dbReference type="AlphaFoldDB" id="A0A448ZMP9"/>
<evidence type="ECO:0000256" key="4">
    <source>
        <dbReference type="RuleBase" id="RU365068"/>
    </source>
</evidence>
<accession>A0A448ZMP9</accession>
<dbReference type="PANTHER" id="PTHR24031">
    <property type="entry name" value="RNA HELICASE"/>
    <property type="match status" value="1"/>
</dbReference>
<keyword evidence="1 4" id="KW-0547">Nucleotide-binding</keyword>
<feature type="compositionally biased region" description="Basic and acidic residues" evidence="5">
    <location>
        <begin position="57"/>
        <end position="66"/>
    </location>
</feature>
<feature type="compositionally biased region" description="Basic and acidic residues" evidence="5">
    <location>
        <begin position="184"/>
        <end position="203"/>
    </location>
</feature>
<dbReference type="Gene3D" id="3.40.50.300">
    <property type="entry name" value="P-loop containing nucleotide triphosphate hydrolases"/>
    <property type="match status" value="1"/>
</dbReference>
<keyword evidence="4" id="KW-0347">Helicase</keyword>
<protein>
    <recommendedName>
        <fullName evidence="4">ATP-dependent RNA helicase</fullName>
        <ecNumber evidence="4">3.6.4.13</ecNumber>
    </recommendedName>
</protein>
<feature type="compositionally biased region" description="Polar residues" evidence="5">
    <location>
        <begin position="19"/>
        <end position="33"/>
    </location>
</feature>
<dbReference type="PROSITE" id="PS51192">
    <property type="entry name" value="HELICASE_ATP_BIND_1"/>
    <property type="match status" value="1"/>
</dbReference>
<dbReference type="Proteomes" id="UP000291116">
    <property type="component" value="Unassembled WGS sequence"/>
</dbReference>
<evidence type="ECO:0000256" key="1">
    <source>
        <dbReference type="ARBA" id="ARBA00022741"/>
    </source>
</evidence>